<comment type="caution">
    <text evidence="2">The sequence shown here is derived from an EMBL/GenBank/DDBJ whole genome shotgun (WGS) entry which is preliminary data.</text>
</comment>
<dbReference type="VEuPathDB" id="FungiDB:VP01_1004g1"/>
<protein>
    <submittedName>
        <fullName evidence="2">Uncharacterized protein</fullName>
    </submittedName>
</protein>
<accession>A0A0L6VV74</accession>
<feature type="chain" id="PRO_5005568716" evidence="1">
    <location>
        <begin position="23"/>
        <end position="101"/>
    </location>
</feature>
<dbReference type="Proteomes" id="UP000037035">
    <property type="component" value="Unassembled WGS sequence"/>
</dbReference>
<evidence type="ECO:0000256" key="1">
    <source>
        <dbReference type="SAM" id="SignalP"/>
    </source>
</evidence>
<keyword evidence="1" id="KW-0732">Signal</keyword>
<keyword evidence="3" id="KW-1185">Reference proteome</keyword>
<gene>
    <name evidence="2" type="ORF">VP01_1004g1</name>
</gene>
<reference evidence="2 3" key="1">
    <citation type="submission" date="2015-08" db="EMBL/GenBank/DDBJ databases">
        <title>Next Generation Sequencing and Analysis of the Genome of Puccinia sorghi L Schw, the Causal Agent of Maize Common Rust.</title>
        <authorList>
            <person name="Rochi L."/>
            <person name="Burguener G."/>
            <person name="Darino M."/>
            <person name="Turjanski A."/>
            <person name="Kreff E."/>
            <person name="Dieguez M.J."/>
            <person name="Sacco F."/>
        </authorList>
    </citation>
    <scope>NUCLEOTIDE SEQUENCE [LARGE SCALE GENOMIC DNA]</scope>
    <source>
        <strain evidence="2 3">RO10H11247</strain>
    </source>
</reference>
<feature type="signal peptide" evidence="1">
    <location>
        <begin position="1"/>
        <end position="22"/>
    </location>
</feature>
<dbReference type="EMBL" id="LAVV01000055">
    <property type="protein sequence ID" value="KNZ64673.1"/>
    <property type="molecule type" value="Genomic_DNA"/>
</dbReference>
<sequence length="101" mass="11601">MTCGVLFFVFVCIVMHIPRSRVQSSHKLTIRQTCLKLRCCFNMPTNYACPNLSSCCNVPYNKTSCEEHSCLTCDRIQKHTLNTKIYSNCQLLCPAHKRLNP</sequence>
<evidence type="ECO:0000313" key="2">
    <source>
        <dbReference type="EMBL" id="KNZ64673.1"/>
    </source>
</evidence>
<name>A0A0L6VV74_9BASI</name>
<organism evidence="2 3">
    <name type="scientific">Puccinia sorghi</name>
    <dbReference type="NCBI Taxonomy" id="27349"/>
    <lineage>
        <taxon>Eukaryota</taxon>
        <taxon>Fungi</taxon>
        <taxon>Dikarya</taxon>
        <taxon>Basidiomycota</taxon>
        <taxon>Pucciniomycotina</taxon>
        <taxon>Pucciniomycetes</taxon>
        <taxon>Pucciniales</taxon>
        <taxon>Pucciniaceae</taxon>
        <taxon>Puccinia</taxon>
    </lineage>
</organism>
<proteinExistence type="predicted"/>
<dbReference type="AlphaFoldDB" id="A0A0L6VV74"/>
<evidence type="ECO:0000313" key="3">
    <source>
        <dbReference type="Proteomes" id="UP000037035"/>
    </source>
</evidence>